<sequence>MSAQPFTADNTAMLLIDHQVGTMGWVRSIPFEQMKANALALARSAKAVDIPLVLTSSMEEYAQGPLLAELAEIAPKEFEARIKRLGVVNAMDDENFATAVRETGRKKLIIAGVTNDVCTVYPTLTALQLGYEVQVVADAGGSPTKMADDIAIRRMENAGATITSTVQLLAELAENWTSERGGKIIPFVMGLMPQQ</sequence>
<dbReference type="Proteomes" id="UP000600365">
    <property type="component" value="Unassembled WGS sequence"/>
</dbReference>
<dbReference type="EMBL" id="BMMM01000003">
    <property type="protein sequence ID" value="GGN58805.1"/>
    <property type="molecule type" value="Genomic_DNA"/>
</dbReference>
<dbReference type="Pfam" id="PF00857">
    <property type="entry name" value="Isochorismatase"/>
    <property type="match status" value="1"/>
</dbReference>
<protein>
    <submittedName>
        <fullName evidence="2">Isochorismatase</fullName>
    </submittedName>
</protein>
<dbReference type="AlphaFoldDB" id="A0A917XXX7"/>
<dbReference type="PANTHER" id="PTHR43559">
    <property type="entry name" value="HYDROLASE YCAC-RELATED"/>
    <property type="match status" value="1"/>
</dbReference>
<dbReference type="InterPro" id="IPR036380">
    <property type="entry name" value="Isochorismatase-like_sf"/>
</dbReference>
<dbReference type="InterPro" id="IPR000868">
    <property type="entry name" value="Isochorismatase-like_dom"/>
</dbReference>
<evidence type="ECO:0000313" key="3">
    <source>
        <dbReference type="Proteomes" id="UP000600365"/>
    </source>
</evidence>
<dbReference type="RefSeq" id="WP_189185780.1">
    <property type="nucleotide sequence ID" value="NZ_BMMM01000003.1"/>
</dbReference>
<keyword evidence="3" id="KW-1185">Reference proteome</keyword>
<organism evidence="2 3">
    <name type="scientific">Streptomyces albiflavescens</name>
    <dbReference type="NCBI Taxonomy" id="1623582"/>
    <lineage>
        <taxon>Bacteria</taxon>
        <taxon>Bacillati</taxon>
        <taxon>Actinomycetota</taxon>
        <taxon>Actinomycetes</taxon>
        <taxon>Kitasatosporales</taxon>
        <taxon>Streptomycetaceae</taxon>
        <taxon>Streptomyces</taxon>
    </lineage>
</organism>
<dbReference type="SUPFAM" id="SSF52499">
    <property type="entry name" value="Isochorismatase-like hydrolases"/>
    <property type="match status" value="1"/>
</dbReference>
<evidence type="ECO:0000313" key="2">
    <source>
        <dbReference type="EMBL" id="GGN58805.1"/>
    </source>
</evidence>
<proteinExistence type="predicted"/>
<accession>A0A917XXX7</accession>
<dbReference type="PANTHER" id="PTHR43559:SF3">
    <property type="entry name" value="HYDROLASE YCAC-RELATED"/>
    <property type="match status" value="1"/>
</dbReference>
<feature type="domain" description="Isochorismatase-like" evidence="1">
    <location>
        <begin position="11"/>
        <end position="165"/>
    </location>
</feature>
<name>A0A917XXX7_9ACTN</name>
<dbReference type="InterPro" id="IPR053152">
    <property type="entry name" value="Hydrolase_YcaC-like"/>
</dbReference>
<comment type="caution">
    <text evidence="2">The sequence shown here is derived from an EMBL/GenBank/DDBJ whole genome shotgun (WGS) entry which is preliminary data.</text>
</comment>
<dbReference type="Gene3D" id="3.40.50.850">
    <property type="entry name" value="Isochorismatase-like"/>
    <property type="match status" value="1"/>
</dbReference>
<reference evidence="2 3" key="1">
    <citation type="journal article" date="2014" name="Int. J. Syst. Evol. Microbiol.">
        <title>Complete genome sequence of Corynebacterium casei LMG S-19264T (=DSM 44701T), isolated from a smear-ripened cheese.</title>
        <authorList>
            <consortium name="US DOE Joint Genome Institute (JGI-PGF)"/>
            <person name="Walter F."/>
            <person name="Albersmeier A."/>
            <person name="Kalinowski J."/>
            <person name="Ruckert C."/>
        </authorList>
    </citation>
    <scope>NUCLEOTIDE SEQUENCE [LARGE SCALE GENOMIC DNA]</scope>
    <source>
        <strain evidence="2 3">CGMCC 4.7111</strain>
    </source>
</reference>
<gene>
    <name evidence="2" type="ORF">GCM10011579_022600</name>
</gene>
<evidence type="ECO:0000259" key="1">
    <source>
        <dbReference type="Pfam" id="PF00857"/>
    </source>
</evidence>